<dbReference type="EMBL" id="BSFJ01000005">
    <property type="protein sequence ID" value="GLK71535.1"/>
    <property type="molecule type" value="Genomic_DNA"/>
</dbReference>
<keyword evidence="3" id="KW-1185">Reference proteome</keyword>
<sequence>MLSPQPLPQNEEVLRANGDDERGREQEAGGEGHEDMCHAAFVERAADQVKLVFLSLMKPHFIQPGWPLACPRGT</sequence>
<evidence type="ECO:0000313" key="2">
    <source>
        <dbReference type="EMBL" id="GLK71535.1"/>
    </source>
</evidence>
<gene>
    <name evidence="2" type="ORF">GCM10017643_16500</name>
</gene>
<reference evidence="2" key="2">
    <citation type="submission" date="2023-01" db="EMBL/GenBank/DDBJ databases">
        <authorList>
            <person name="Sun Q."/>
            <person name="Evtushenko L."/>
        </authorList>
    </citation>
    <scope>NUCLEOTIDE SEQUENCE</scope>
    <source>
        <strain evidence="2">VKM B-2484</strain>
    </source>
</reference>
<dbReference type="AlphaFoldDB" id="A0A9W6J639"/>
<feature type="compositionally biased region" description="Basic and acidic residues" evidence="1">
    <location>
        <begin position="12"/>
        <end position="33"/>
    </location>
</feature>
<protein>
    <submittedName>
        <fullName evidence="2">Uncharacterized protein</fullName>
    </submittedName>
</protein>
<accession>A0A9W6J639</accession>
<evidence type="ECO:0000313" key="3">
    <source>
        <dbReference type="Proteomes" id="UP001143370"/>
    </source>
</evidence>
<organism evidence="2 3">
    <name type="scientific">Ancylobacter dichloromethanicus</name>
    <dbReference type="NCBI Taxonomy" id="518825"/>
    <lineage>
        <taxon>Bacteria</taxon>
        <taxon>Pseudomonadati</taxon>
        <taxon>Pseudomonadota</taxon>
        <taxon>Alphaproteobacteria</taxon>
        <taxon>Hyphomicrobiales</taxon>
        <taxon>Xanthobacteraceae</taxon>
        <taxon>Ancylobacter</taxon>
    </lineage>
</organism>
<reference evidence="2" key="1">
    <citation type="journal article" date="2014" name="Int. J. Syst. Evol. Microbiol.">
        <title>Complete genome sequence of Corynebacterium casei LMG S-19264T (=DSM 44701T), isolated from a smear-ripened cheese.</title>
        <authorList>
            <consortium name="US DOE Joint Genome Institute (JGI-PGF)"/>
            <person name="Walter F."/>
            <person name="Albersmeier A."/>
            <person name="Kalinowski J."/>
            <person name="Ruckert C."/>
        </authorList>
    </citation>
    <scope>NUCLEOTIDE SEQUENCE</scope>
    <source>
        <strain evidence="2">VKM B-2484</strain>
    </source>
</reference>
<evidence type="ECO:0000256" key="1">
    <source>
        <dbReference type="SAM" id="MobiDB-lite"/>
    </source>
</evidence>
<dbReference type="Proteomes" id="UP001143370">
    <property type="component" value="Unassembled WGS sequence"/>
</dbReference>
<name>A0A9W6J639_9HYPH</name>
<feature type="region of interest" description="Disordered" evidence="1">
    <location>
        <begin position="1"/>
        <end position="33"/>
    </location>
</feature>
<proteinExistence type="predicted"/>
<comment type="caution">
    <text evidence="2">The sequence shown here is derived from an EMBL/GenBank/DDBJ whole genome shotgun (WGS) entry which is preliminary data.</text>
</comment>